<name>A0A1U7NT74_9DEIO</name>
<evidence type="ECO:0000313" key="3">
    <source>
        <dbReference type="Proteomes" id="UP000186607"/>
    </source>
</evidence>
<evidence type="ECO:0000313" key="2">
    <source>
        <dbReference type="EMBL" id="OLV16107.1"/>
    </source>
</evidence>
<protein>
    <recommendedName>
        <fullName evidence="4">VCBS repeat-containing protein</fullName>
    </recommendedName>
</protein>
<dbReference type="OrthoDB" id="9814379at2"/>
<dbReference type="AlphaFoldDB" id="A0A1U7NT74"/>
<evidence type="ECO:0000256" key="1">
    <source>
        <dbReference type="SAM" id="SignalP"/>
    </source>
</evidence>
<dbReference type="EMBL" id="MSTI01000155">
    <property type="protein sequence ID" value="OLV16107.1"/>
    <property type="molecule type" value="Genomic_DNA"/>
</dbReference>
<reference evidence="2 3" key="1">
    <citation type="submission" date="2017-01" db="EMBL/GenBank/DDBJ databases">
        <title>Genome Analysis of Deinococcus marmoris KOPRI26562.</title>
        <authorList>
            <person name="Kim J.H."/>
            <person name="Oh H.-M."/>
        </authorList>
    </citation>
    <scope>NUCLEOTIDE SEQUENCE [LARGE SCALE GENOMIC DNA]</scope>
    <source>
        <strain evidence="2 3">KOPRI26562</strain>
    </source>
</reference>
<feature type="signal peptide" evidence="1">
    <location>
        <begin position="1"/>
        <end position="22"/>
    </location>
</feature>
<dbReference type="InterPro" id="IPR028994">
    <property type="entry name" value="Integrin_alpha_N"/>
</dbReference>
<dbReference type="SUPFAM" id="SSF69318">
    <property type="entry name" value="Integrin alpha N-terminal domain"/>
    <property type="match status" value="1"/>
</dbReference>
<comment type="caution">
    <text evidence="2">The sequence shown here is derived from an EMBL/GenBank/DDBJ whole genome shotgun (WGS) entry which is preliminary data.</text>
</comment>
<proteinExistence type="predicted"/>
<organism evidence="2 3">
    <name type="scientific">Deinococcus marmoris</name>
    <dbReference type="NCBI Taxonomy" id="249408"/>
    <lineage>
        <taxon>Bacteria</taxon>
        <taxon>Thermotogati</taxon>
        <taxon>Deinococcota</taxon>
        <taxon>Deinococci</taxon>
        <taxon>Deinococcales</taxon>
        <taxon>Deinococcaceae</taxon>
        <taxon>Deinococcus</taxon>
    </lineage>
</organism>
<dbReference type="RefSeq" id="WP_075836206.1">
    <property type="nucleotide sequence ID" value="NZ_MSTI01000155.1"/>
</dbReference>
<accession>A0A1U7NT74</accession>
<keyword evidence="3" id="KW-1185">Reference proteome</keyword>
<keyword evidence="1" id="KW-0732">Signal</keyword>
<evidence type="ECO:0008006" key="4">
    <source>
        <dbReference type="Google" id="ProtNLM"/>
    </source>
</evidence>
<dbReference type="Proteomes" id="UP000186607">
    <property type="component" value="Unassembled WGS sequence"/>
</dbReference>
<feature type="chain" id="PRO_5012504884" description="VCBS repeat-containing protein" evidence="1">
    <location>
        <begin position="23"/>
        <end position="294"/>
    </location>
</feature>
<gene>
    <name evidence="2" type="ORF">BOO71_0013000</name>
</gene>
<sequence length="294" mass="31366">MNHFLRRTLLLVSTLLVTGAGGQTTAPPGPVPAGFSPVLIQAPGDDQAQLLGAVANGRWLTVKETGPRLKGKEKYLRRSLGGPAVPVVGGRPESFGEPCADAYGVSVKPTRTSDQFQLFTAAALNARPRPVTALLTGNETYRQIVRAELIKRGIRTPNVQLVGLIRADLDGDGTQEVIIEATHYSERSGIFPPSVGQPGDYSIVLLRHVVRGQVLTLTLGADIAPQTPLKPGDTFETRPLATVIRLAGVADLNGDGQMELILFGAYYEGYSYTVKEWTPARGLTETPLETGCGV</sequence>